<organism evidence="10 11">
    <name type="scientific">Bdellovibrio svalbardensis</name>
    <dbReference type="NCBI Taxonomy" id="2972972"/>
    <lineage>
        <taxon>Bacteria</taxon>
        <taxon>Pseudomonadati</taxon>
        <taxon>Bdellovibrionota</taxon>
        <taxon>Bdellovibrionia</taxon>
        <taxon>Bdellovibrionales</taxon>
        <taxon>Pseudobdellovibrionaceae</taxon>
        <taxon>Bdellovibrio</taxon>
    </lineage>
</organism>
<dbReference type="SUPFAM" id="SSF51569">
    <property type="entry name" value="Aldolase"/>
    <property type="match status" value="1"/>
</dbReference>
<proteinExistence type="inferred from homology"/>
<dbReference type="PANTHER" id="PTHR10683">
    <property type="entry name" value="TRANSALDOLASE"/>
    <property type="match status" value="1"/>
</dbReference>
<dbReference type="InterPro" id="IPR004731">
    <property type="entry name" value="Transaldolase_3B/F6P_aldolase"/>
</dbReference>
<evidence type="ECO:0000256" key="6">
    <source>
        <dbReference type="ARBA" id="ARBA00023126"/>
    </source>
</evidence>
<feature type="active site" description="Schiff-base intermediate with substrate" evidence="9">
    <location>
        <position position="83"/>
    </location>
</feature>
<dbReference type="InterPro" id="IPR033919">
    <property type="entry name" value="TSA/FSA_arc/bac"/>
</dbReference>
<evidence type="ECO:0000313" key="11">
    <source>
        <dbReference type="Proteomes" id="UP001152321"/>
    </source>
</evidence>
<keyword evidence="7 9" id="KW-0704">Schiff base</keyword>
<dbReference type="CDD" id="cd00956">
    <property type="entry name" value="Transaldolase_FSA"/>
    <property type="match status" value="1"/>
</dbReference>
<comment type="similarity">
    <text evidence="3 9">Belongs to the transaldolase family. Type 3B subfamily.</text>
</comment>
<evidence type="ECO:0000256" key="8">
    <source>
        <dbReference type="ARBA" id="ARBA00048810"/>
    </source>
</evidence>
<comment type="catalytic activity">
    <reaction evidence="8 9">
        <text>D-sedoheptulose 7-phosphate + D-glyceraldehyde 3-phosphate = D-erythrose 4-phosphate + beta-D-fructose 6-phosphate</text>
        <dbReference type="Rhea" id="RHEA:17053"/>
        <dbReference type="ChEBI" id="CHEBI:16897"/>
        <dbReference type="ChEBI" id="CHEBI:57483"/>
        <dbReference type="ChEBI" id="CHEBI:57634"/>
        <dbReference type="ChEBI" id="CHEBI:59776"/>
        <dbReference type="EC" id="2.2.1.2"/>
    </reaction>
</comment>
<dbReference type="EC" id="2.2.1.2" evidence="9"/>
<accession>A0ABT6DDG1</accession>
<comment type="function">
    <text evidence="9">Transaldolase is important for the balance of metabolites in the pentose-phosphate pathway.</text>
</comment>
<reference evidence="10" key="1">
    <citation type="submission" date="2022-08" db="EMBL/GenBank/DDBJ databases">
        <title>Novel Bdellovibrio Species Isolated from Svalbard: Designation Bdellovibrio svalbardensis.</title>
        <authorList>
            <person name="Mitchell R.J."/>
            <person name="Choi S.Y."/>
        </authorList>
    </citation>
    <scope>NUCLEOTIDE SEQUENCE</scope>
    <source>
        <strain evidence="10">PAP01</strain>
    </source>
</reference>
<dbReference type="InterPro" id="IPR018225">
    <property type="entry name" value="Transaldolase_AS"/>
</dbReference>
<keyword evidence="6 9" id="KW-0570">Pentose shunt</keyword>
<dbReference type="Pfam" id="PF00923">
    <property type="entry name" value="TAL_FSA"/>
    <property type="match status" value="1"/>
</dbReference>
<dbReference type="InterPro" id="IPR001585">
    <property type="entry name" value="TAL/FSA"/>
</dbReference>
<comment type="subcellular location">
    <subcellularLocation>
        <location evidence="1 9">Cytoplasm</location>
    </subcellularLocation>
</comment>
<dbReference type="PROSITE" id="PS00958">
    <property type="entry name" value="TRANSALDOLASE_2"/>
    <property type="match status" value="1"/>
</dbReference>
<evidence type="ECO:0000256" key="1">
    <source>
        <dbReference type="ARBA" id="ARBA00004496"/>
    </source>
</evidence>
<dbReference type="NCBIfam" id="TIGR00875">
    <property type="entry name" value="fsa_talC_mipB"/>
    <property type="match status" value="1"/>
</dbReference>
<keyword evidence="5 9" id="KW-0808">Transferase</keyword>
<evidence type="ECO:0000256" key="2">
    <source>
        <dbReference type="ARBA" id="ARBA00004857"/>
    </source>
</evidence>
<dbReference type="InterPro" id="IPR022999">
    <property type="entry name" value="Transaldolase_3B"/>
</dbReference>
<evidence type="ECO:0000313" key="10">
    <source>
        <dbReference type="EMBL" id="MDG0814874.1"/>
    </source>
</evidence>
<dbReference type="Gene3D" id="3.20.20.70">
    <property type="entry name" value="Aldolase class I"/>
    <property type="match status" value="1"/>
</dbReference>
<evidence type="ECO:0000256" key="7">
    <source>
        <dbReference type="ARBA" id="ARBA00023270"/>
    </source>
</evidence>
<dbReference type="Proteomes" id="UP001152321">
    <property type="component" value="Unassembled WGS sequence"/>
</dbReference>
<evidence type="ECO:0000256" key="3">
    <source>
        <dbReference type="ARBA" id="ARBA00005740"/>
    </source>
</evidence>
<dbReference type="EMBL" id="JANRMI010000001">
    <property type="protein sequence ID" value="MDG0814874.1"/>
    <property type="molecule type" value="Genomic_DNA"/>
</dbReference>
<name>A0ABT6DDG1_9BACT</name>
<comment type="caution">
    <text evidence="10">The sequence shown here is derived from an EMBL/GenBank/DDBJ whole genome shotgun (WGS) entry which is preliminary data.</text>
</comment>
<protein>
    <recommendedName>
        <fullName evidence="9">Probable transaldolase</fullName>
        <ecNumber evidence="9">2.2.1.2</ecNumber>
    </recommendedName>
</protein>
<sequence length="215" mass="23678">MKFFIDTANLEEIKQANLRGWVDGVTTNPSLIAKENRPFHDIIREICKEIPGPVSAEVISLQHEEMVREGKELAKIASNVVVKIPMCEDGMIAVKKLTAEGIKTNVTLVFSPLQALLAAKAGATMVSPFVGRLDDIGSDGMAMVSQVIQIYDQYDFATEVLVASVRGPMHLQFAAEMGADIATIPFKVMQQMTSHPLTDKGIKQFMDDWNKGQKK</sequence>
<evidence type="ECO:0000256" key="5">
    <source>
        <dbReference type="ARBA" id="ARBA00022679"/>
    </source>
</evidence>
<gene>
    <name evidence="10" type="primary">fsa</name>
    <name evidence="9" type="synonym">tal</name>
    <name evidence="10" type="ORF">NWE73_00775</name>
</gene>
<dbReference type="RefSeq" id="WP_277576357.1">
    <property type="nucleotide sequence ID" value="NZ_JANRMI010000001.1"/>
</dbReference>
<evidence type="ECO:0000256" key="9">
    <source>
        <dbReference type="HAMAP-Rule" id="MF_00494"/>
    </source>
</evidence>
<keyword evidence="11" id="KW-1185">Reference proteome</keyword>
<evidence type="ECO:0000256" key="4">
    <source>
        <dbReference type="ARBA" id="ARBA00022490"/>
    </source>
</evidence>
<dbReference type="HAMAP" id="MF_00494">
    <property type="entry name" value="Transaldolase_3b"/>
    <property type="match status" value="1"/>
</dbReference>
<dbReference type="PROSITE" id="PS01054">
    <property type="entry name" value="TRANSALDOLASE_1"/>
    <property type="match status" value="1"/>
</dbReference>
<comment type="pathway">
    <text evidence="2 9">Carbohydrate degradation; pentose phosphate pathway; D-glyceraldehyde 3-phosphate and beta-D-fructose 6-phosphate from D-ribose 5-phosphate and D-xylulose 5-phosphate (non-oxidative stage): step 2/3.</text>
</comment>
<dbReference type="PANTHER" id="PTHR10683:SF40">
    <property type="entry name" value="FRUCTOSE-6-PHOSPHATE ALDOLASE 1-RELATED"/>
    <property type="match status" value="1"/>
</dbReference>
<dbReference type="InterPro" id="IPR013785">
    <property type="entry name" value="Aldolase_TIM"/>
</dbReference>
<keyword evidence="4 9" id="KW-0963">Cytoplasm</keyword>